<dbReference type="AlphaFoldDB" id="A0A553R258"/>
<evidence type="ECO:0000313" key="3">
    <source>
        <dbReference type="Proteomes" id="UP000316079"/>
    </source>
</evidence>
<sequence>MHSSRRDGGQQKEWKHEGSVEESRHAHQRRSAGVCPHLSFSPSRADVHTPLVRQRSGRGCAHRRAERDESASNPHHWGMNSTAQHNKELQACVPLRSELGILI</sequence>
<evidence type="ECO:0000256" key="1">
    <source>
        <dbReference type="SAM" id="MobiDB-lite"/>
    </source>
</evidence>
<proteinExistence type="predicted"/>
<dbReference type="Proteomes" id="UP000316079">
    <property type="component" value="Unassembled WGS sequence"/>
</dbReference>
<dbReference type="EMBL" id="SRMA01025310">
    <property type="protein sequence ID" value="TRY96260.1"/>
    <property type="molecule type" value="Genomic_DNA"/>
</dbReference>
<feature type="region of interest" description="Disordered" evidence="1">
    <location>
        <begin position="1"/>
        <end position="83"/>
    </location>
</feature>
<name>A0A553R258_9TELE</name>
<accession>A0A553R258</accession>
<keyword evidence="3" id="KW-1185">Reference proteome</keyword>
<comment type="caution">
    <text evidence="2">The sequence shown here is derived from an EMBL/GenBank/DDBJ whole genome shotgun (WGS) entry which is preliminary data.</text>
</comment>
<organism evidence="2 3">
    <name type="scientific">Danionella cerebrum</name>
    <dbReference type="NCBI Taxonomy" id="2873325"/>
    <lineage>
        <taxon>Eukaryota</taxon>
        <taxon>Metazoa</taxon>
        <taxon>Chordata</taxon>
        <taxon>Craniata</taxon>
        <taxon>Vertebrata</taxon>
        <taxon>Euteleostomi</taxon>
        <taxon>Actinopterygii</taxon>
        <taxon>Neopterygii</taxon>
        <taxon>Teleostei</taxon>
        <taxon>Ostariophysi</taxon>
        <taxon>Cypriniformes</taxon>
        <taxon>Danionidae</taxon>
        <taxon>Danioninae</taxon>
        <taxon>Danionella</taxon>
    </lineage>
</organism>
<gene>
    <name evidence="2" type="ORF">DNTS_032532</name>
</gene>
<protein>
    <submittedName>
        <fullName evidence="2">Uncharacterized protein</fullName>
    </submittedName>
</protein>
<reference evidence="2 3" key="1">
    <citation type="journal article" date="2019" name="Sci. Data">
        <title>Hybrid genome assembly and annotation of Danionella translucida.</title>
        <authorList>
            <person name="Kadobianskyi M."/>
            <person name="Schulze L."/>
            <person name="Schuelke M."/>
            <person name="Judkewitz B."/>
        </authorList>
    </citation>
    <scope>NUCLEOTIDE SEQUENCE [LARGE SCALE GENOMIC DNA]</scope>
    <source>
        <strain evidence="2 3">Bolton</strain>
    </source>
</reference>
<feature type="compositionally biased region" description="Basic and acidic residues" evidence="1">
    <location>
        <begin position="1"/>
        <end position="25"/>
    </location>
</feature>
<evidence type="ECO:0000313" key="2">
    <source>
        <dbReference type="EMBL" id="TRY96260.1"/>
    </source>
</evidence>